<keyword evidence="2" id="KW-0378">Hydrolase</keyword>
<dbReference type="PANTHER" id="PTHR10127">
    <property type="entry name" value="DISCOIDIN, CUB, EGF, LAMININ , AND ZINC METALLOPROTEASE DOMAIN CONTAINING"/>
    <property type="match status" value="1"/>
</dbReference>
<comment type="cofactor">
    <cofactor evidence="2">
        <name>Zn(2+)</name>
        <dbReference type="ChEBI" id="CHEBI:29105"/>
    </cofactor>
    <text evidence="2">Binds 1 zinc ion per subunit.</text>
</comment>
<dbReference type="PRINTS" id="PR00480">
    <property type="entry name" value="ASTACIN"/>
</dbReference>
<dbReference type="EC" id="3.4.24.-" evidence="2"/>
<keyword evidence="2" id="KW-0479">Metal-binding</keyword>
<dbReference type="EMBL" id="PUHP01002344">
    <property type="protein sequence ID" value="TQN64476.1"/>
    <property type="molecule type" value="Genomic_DNA"/>
</dbReference>
<dbReference type="Pfam" id="PF01400">
    <property type="entry name" value="Astacin"/>
    <property type="match status" value="1"/>
</dbReference>
<organism evidence="4 5">
    <name type="scientific">Colletotrichum shisoi</name>
    <dbReference type="NCBI Taxonomy" id="2078593"/>
    <lineage>
        <taxon>Eukaryota</taxon>
        <taxon>Fungi</taxon>
        <taxon>Dikarya</taxon>
        <taxon>Ascomycota</taxon>
        <taxon>Pezizomycotina</taxon>
        <taxon>Sordariomycetes</taxon>
        <taxon>Hypocreomycetidae</taxon>
        <taxon>Glomerellales</taxon>
        <taxon>Glomerellaceae</taxon>
        <taxon>Colletotrichum</taxon>
        <taxon>Colletotrichum destructivum species complex</taxon>
    </lineage>
</organism>
<protein>
    <recommendedName>
        <fullName evidence="2">Metalloendopeptidase</fullName>
        <ecNumber evidence="2">3.4.24.-</ecNumber>
    </recommendedName>
</protein>
<feature type="chain" id="PRO_5025085098" description="Metalloendopeptidase" evidence="2">
    <location>
        <begin position="23"/>
        <end position="402"/>
    </location>
</feature>
<feature type="domain" description="Peptidase M12A" evidence="3">
    <location>
        <begin position="36"/>
        <end position="258"/>
    </location>
</feature>
<evidence type="ECO:0000259" key="3">
    <source>
        <dbReference type="PROSITE" id="PS51864"/>
    </source>
</evidence>
<evidence type="ECO:0000313" key="5">
    <source>
        <dbReference type="Proteomes" id="UP000326340"/>
    </source>
</evidence>
<dbReference type="AlphaFoldDB" id="A0A5Q4BCC5"/>
<keyword evidence="2" id="KW-0645">Protease</keyword>
<keyword evidence="2" id="KW-0482">Metalloprotease</keyword>
<dbReference type="InterPro" id="IPR001506">
    <property type="entry name" value="Peptidase_M12A"/>
</dbReference>
<dbReference type="GO" id="GO:0008270">
    <property type="term" value="F:zinc ion binding"/>
    <property type="evidence" value="ECO:0007669"/>
    <property type="project" value="InterPro"/>
</dbReference>
<comment type="caution">
    <text evidence="4">The sequence shown here is derived from an EMBL/GenBank/DDBJ whole genome shotgun (WGS) entry which is preliminary data.</text>
</comment>
<dbReference type="Proteomes" id="UP000326340">
    <property type="component" value="Unassembled WGS sequence"/>
</dbReference>
<sequence length="402" mass="45666">MVYVTLKASVAVALALSQTAVAALFPANMHKRSEVEAMPLEKRGSMSQWQLWDKAEIPYILKGLQHDLSDHIRDAMRAWEQNTCIRFIPKKDQPAWVSFKKYDEGCWAQRLGSPNKGEVQVNFDHPNAWEQIVSMGQFKGCSLPRTAGQLLGHIIGLINEQQRPDRDQFIKVMENRIQPQFLDQFTINPEANASVPFDYNSLMLFDDLSFAKRNGWTWLLGKWSLKKTMKSVTDKKIRPWKTPTANDYAAVNGGYACPEYFRRSIPECRAGAIPADSEHSSYSFLLDHWTEKYMFDNAFTHVAAHQDCRSNTAGQDRDNWGFAPLSGSGPDAQYKIITDRCEKGFDRHASRYEVALCRGADKRLCDVRCGLRRVCPVDANGKQVDSKAIDIVDDALWVCHGH</sequence>
<name>A0A5Q4BCC5_9PEZI</name>
<dbReference type="Gene3D" id="3.40.390.10">
    <property type="entry name" value="Collagenase (Catalytic Domain)"/>
    <property type="match status" value="1"/>
</dbReference>
<gene>
    <name evidence="4" type="primary">Nas-5</name>
    <name evidence="4" type="ORF">CSHISOI_10944</name>
</gene>
<dbReference type="InterPro" id="IPR006026">
    <property type="entry name" value="Peptidase_Metallo"/>
</dbReference>
<evidence type="ECO:0000313" key="4">
    <source>
        <dbReference type="EMBL" id="TQN64476.1"/>
    </source>
</evidence>
<dbReference type="PROSITE" id="PS51864">
    <property type="entry name" value="ASTACIN"/>
    <property type="match status" value="1"/>
</dbReference>
<feature type="signal peptide" evidence="2">
    <location>
        <begin position="1"/>
        <end position="22"/>
    </location>
</feature>
<reference evidence="4 5" key="1">
    <citation type="journal article" date="2019" name="Sci. Rep.">
        <title>Colletotrichum shisoi sp. nov., an anthracnose pathogen of Perilla frutescens in Japan: molecular phylogenetic, morphological and genomic evidence.</title>
        <authorList>
            <person name="Gan P."/>
            <person name="Tsushima A."/>
            <person name="Hiroyama R."/>
            <person name="Narusaka M."/>
            <person name="Takano Y."/>
            <person name="Narusaka Y."/>
            <person name="Kawaradani M."/>
            <person name="Damm U."/>
            <person name="Shirasu K."/>
        </authorList>
    </citation>
    <scope>NUCLEOTIDE SEQUENCE [LARGE SCALE GENOMIC DNA]</scope>
    <source>
        <strain evidence="4 5">PG-2018a</strain>
    </source>
</reference>
<comment type="caution">
    <text evidence="1">Lacks conserved residue(s) required for the propagation of feature annotation.</text>
</comment>
<proteinExistence type="predicted"/>
<dbReference type="SUPFAM" id="SSF55486">
    <property type="entry name" value="Metalloproteases ('zincins'), catalytic domain"/>
    <property type="match status" value="1"/>
</dbReference>
<accession>A0A5Q4BCC5</accession>
<dbReference type="GO" id="GO:0004222">
    <property type="term" value="F:metalloendopeptidase activity"/>
    <property type="evidence" value="ECO:0007669"/>
    <property type="project" value="UniProtKB-UniRule"/>
</dbReference>
<dbReference type="PANTHER" id="PTHR10127:SF775">
    <property type="entry name" value="METALLOENDOPEPTIDASE"/>
    <property type="match status" value="1"/>
</dbReference>
<keyword evidence="5" id="KW-1185">Reference proteome</keyword>
<evidence type="ECO:0000256" key="2">
    <source>
        <dbReference type="RuleBase" id="RU361183"/>
    </source>
</evidence>
<keyword evidence="2" id="KW-0862">Zinc</keyword>
<dbReference type="InterPro" id="IPR024079">
    <property type="entry name" value="MetalloPept_cat_dom_sf"/>
</dbReference>
<dbReference type="OrthoDB" id="291007at2759"/>
<dbReference type="GO" id="GO:0006508">
    <property type="term" value="P:proteolysis"/>
    <property type="evidence" value="ECO:0007669"/>
    <property type="project" value="UniProtKB-KW"/>
</dbReference>
<keyword evidence="2" id="KW-0732">Signal</keyword>
<evidence type="ECO:0000256" key="1">
    <source>
        <dbReference type="PROSITE-ProRule" id="PRU01211"/>
    </source>
</evidence>
<dbReference type="SMART" id="SM00235">
    <property type="entry name" value="ZnMc"/>
    <property type="match status" value="1"/>
</dbReference>